<name>A0ACB8SYA8_9AGAM</name>
<protein>
    <submittedName>
        <fullName evidence="1">Uncharacterized protein</fullName>
    </submittedName>
</protein>
<evidence type="ECO:0000313" key="2">
    <source>
        <dbReference type="Proteomes" id="UP000814140"/>
    </source>
</evidence>
<accession>A0ACB8SYA8</accession>
<keyword evidence="2" id="KW-1185">Reference proteome</keyword>
<comment type="caution">
    <text evidence="1">The sequence shown here is derived from an EMBL/GenBank/DDBJ whole genome shotgun (WGS) entry which is preliminary data.</text>
</comment>
<organism evidence="1 2">
    <name type="scientific">Artomyces pyxidatus</name>
    <dbReference type="NCBI Taxonomy" id="48021"/>
    <lineage>
        <taxon>Eukaryota</taxon>
        <taxon>Fungi</taxon>
        <taxon>Dikarya</taxon>
        <taxon>Basidiomycota</taxon>
        <taxon>Agaricomycotina</taxon>
        <taxon>Agaricomycetes</taxon>
        <taxon>Russulales</taxon>
        <taxon>Auriscalpiaceae</taxon>
        <taxon>Artomyces</taxon>
    </lineage>
</organism>
<gene>
    <name evidence="1" type="ORF">BV25DRAFT_1917388</name>
</gene>
<dbReference type="EMBL" id="MU277216">
    <property type="protein sequence ID" value="KAI0060833.1"/>
    <property type="molecule type" value="Genomic_DNA"/>
</dbReference>
<reference evidence="1" key="2">
    <citation type="journal article" date="2022" name="New Phytol.">
        <title>Evolutionary transition to the ectomycorrhizal habit in the genomes of a hyperdiverse lineage of mushroom-forming fungi.</title>
        <authorList>
            <person name="Looney B."/>
            <person name="Miyauchi S."/>
            <person name="Morin E."/>
            <person name="Drula E."/>
            <person name="Courty P.E."/>
            <person name="Kohler A."/>
            <person name="Kuo A."/>
            <person name="LaButti K."/>
            <person name="Pangilinan J."/>
            <person name="Lipzen A."/>
            <person name="Riley R."/>
            <person name="Andreopoulos W."/>
            <person name="He G."/>
            <person name="Johnson J."/>
            <person name="Nolan M."/>
            <person name="Tritt A."/>
            <person name="Barry K.W."/>
            <person name="Grigoriev I.V."/>
            <person name="Nagy L.G."/>
            <person name="Hibbett D."/>
            <person name="Henrissat B."/>
            <person name="Matheny P.B."/>
            <person name="Labbe J."/>
            <person name="Martin F.M."/>
        </authorList>
    </citation>
    <scope>NUCLEOTIDE SEQUENCE</scope>
    <source>
        <strain evidence="1">HHB10654</strain>
    </source>
</reference>
<reference evidence="1" key="1">
    <citation type="submission" date="2021-03" db="EMBL/GenBank/DDBJ databases">
        <authorList>
            <consortium name="DOE Joint Genome Institute"/>
            <person name="Ahrendt S."/>
            <person name="Looney B.P."/>
            <person name="Miyauchi S."/>
            <person name="Morin E."/>
            <person name="Drula E."/>
            <person name="Courty P.E."/>
            <person name="Chicoki N."/>
            <person name="Fauchery L."/>
            <person name="Kohler A."/>
            <person name="Kuo A."/>
            <person name="Labutti K."/>
            <person name="Pangilinan J."/>
            <person name="Lipzen A."/>
            <person name="Riley R."/>
            <person name="Andreopoulos W."/>
            <person name="He G."/>
            <person name="Johnson J."/>
            <person name="Barry K.W."/>
            <person name="Grigoriev I.V."/>
            <person name="Nagy L."/>
            <person name="Hibbett D."/>
            <person name="Henrissat B."/>
            <person name="Matheny P.B."/>
            <person name="Labbe J."/>
            <person name="Martin F."/>
        </authorList>
    </citation>
    <scope>NUCLEOTIDE SEQUENCE</scope>
    <source>
        <strain evidence="1">HHB10654</strain>
    </source>
</reference>
<proteinExistence type="predicted"/>
<evidence type="ECO:0000313" key="1">
    <source>
        <dbReference type="EMBL" id="KAI0060833.1"/>
    </source>
</evidence>
<sequence>MSERVISLSSVTVSYWIICSHLDLIGVTEHELEGSVVTMQCQDLLTRLFRCSDLVKDAVLAQLALCPDDAAASGLLKRSRWPKSGGERAYYRPFSKYMTIVLDAIRKSTSTSAFHRNLAIHVNDAELRPGIDNARPLKPDHIGCHMASKPDLWFDVHVVGDAKNTRAPLLRQLTTYARARFASGHDRWFVVGILLDHSQTSCSVAIFHRGGVIMSPYLRLSSQSGAQDFISLLLGIMSWKNATEAGLDITRFTSPDGLDQRVSLPVLGECQVLGEPLYERNTVRGRATLVQRVQRLGTSTPPPASSTGSASPTNLVPSIAPGDSPPPRAGPSVFP</sequence>
<dbReference type="Proteomes" id="UP000814140">
    <property type="component" value="Unassembled WGS sequence"/>
</dbReference>